<keyword evidence="6" id="KW-0411">Iron-sulfur</keyword>
<reference evidence="8" key="1">
    <citation type="submission" date="2019-08" db="EMBL/GenBank/DDBJ databases">
        <authorList>
            <person name="Kucharzyk K."/>
            <person name="Murdoch R.W."/>
            <person name="Higgins S."/>
            <person name="Loffler F."/>
        </authorList>
    </citation>
    <scope>NUCLEOTIDE SEQUENCE</scope>
</reference>
<evidence type="ECO:0000256" key="1">
    <source>
        <dbReference type="ARBA" id="ARBA00001966"/>
    </source>
</evidence>
<keyword evidence="4" id="KW-0479">Metal-binding</keyword>
<dbReference type="GO" id="GO:0046872">
    <property type="term" value="F:metal ion binding"/>
    <property type="evidence" value="ECO:0007669"/>
    <property type="project" value="UniProtKB-KW"/>
</dbReference>
<comment type="cofactor">
    <cofactor evidence="1">
        <name>[4Fe-4S] cluster</name>
        <dbReference type="ChEBI" id="CHEBI:49883"/>
    </cofactor>
</comment>
<keyword evidence="2" id="KW-0004">4Fe-4S</keyword>
<dbReference type="GO" id="GO:0003824">
    <property type="term" value="F:catalytic activity"/>
    <property type="evidence" value="ECO:0007669"/>
    <property type="project" value="InterPro"/>
</dbReference>
<dbReference type="InterPro" id="IPR040084">
    <property type="entry name" value="GTPase_Obg"/>
</dbReference>
<evidence type="ECO:0000256" key="5">
    <source>
        <dbReference type="ARBA" id="ARBA00023004"/>
    </source>
</evidence>
<sequence length="256" mass="29204">MLFNEIVFGPIHSRRLGNSLGINLLPTHKKLCNFDCVYCECGWNEDTKEIVDLVPQKKDIEKELKEKLILFKENGTIIDSITFSGNGEPTLHPEFCEIIDMVVQYRNLYAPKAKISVLSNATNLLKDDIFNALHKIDNPILKLDSANPEMFYAISKANPKLISLEKVKEKLILFGKDAIMQTLLLRGENDGQIIDNTTQEEFSAWLEVVKKVKPRMVMLYAIDRVTPESNLEKLSIEELETFAQKVRALGIETKTY</sequence>
<dbReference type="InterPro" id="IPR013785">
    <property type="entry name" value="Aldolase_TIM"/>
</dbReference>
<dbReference type="CDD" id="cd01335">
    <property type="entry name" value="Radical_SAM"/>
    <property type="match status" value="1"/>
</dbReference>
<evidence type="ECO:0000259" key="7">
    <source>
        <dbReference type="PROSITE" id="PS51918"/>
    </source>
</evidence>
<dbReference type="Gene3D" id="3.20.20.70">
    <property type="entry name" value="Aldolase class I"/>
    <property type="match status" value="1"/>
</dbReference>
<dbReference type="InterPro" id="IPR058240">
    <property type="entry name" value="rSAM_sf"/>
</dbReference>
<evidence type="ECO:0000256" key="2">
    <source>
        <dbReference type="ARBA" id="ARBA00022485"/>
    </source>
</evidence>
<dbReference type="InterPro" id="IPR007197">
    <property type="entry name" value="rSAM"/>
</dbReference>
<dbReference type="EMBL" id="VSSQ01000130">
    <property type="protein sequence ID" value="MPL79732.1"/>
    <property type="molecule type" value="Genomic_DNA"/>
</dbReference>
<dbReference type="PANTHER" id="PTHR43787:SF11">
    <property type="entry name" value="UPF0026 PROTEIN SLR1464"/>
    <property type="match status" value="1"/>
</dbReference>
<comment type="caution">
    <text evidence="8">The sequence shown here is derived from an EMBL/GenBank/DDBJ whole genome shotgun (WGS) entry which is preliminary data.</text>
</comment>
<name>A0A644ULU2_9ZZZZ</name>
<dbReference type="PANTHER" id="PTHR43787">
    <property type="entry name" value="FEMO COFACTOR BIOSYNTHESIS PROTEIN NIFB-RELATED"/>
    <property type="match status" value="1"/>
</dbReference>
<evidence type="ECO:0000256" key="4">
    <source>
        <dbReference type="ARBA" id="ARBA00022723"/>
    </source>
</evidence>
<dbReference type="Pfam" id="PF04055">
    <property type="entry name" value="Radical_SAM"/>
    <property type="match status" value="1"/>
</dbReference>
<keyword evidence="5" id="KW-0408">Iron</keyword>
<protein>
    <recommendedName>
        <fullName evidence="7">Radical SAM core domain-containing protein</fullName>
    </recommendedName>
</protein>
<dbReference type="PROSITE" id="PS51918">
    <property type="entry name" value="RADICAL_SAM"/>
    <property type="match status" value="1"/>
</dbReference>
<evidence type="ECO:0000256" key="6">
    <source>
        <dbReference type="ARBA" id="ARBA00023014"/>
    </source>
</evidence>
<organism evidence="8">
    <name type="scientific">bioreactor metagenome</name>
    <dbReference type="NCBI Taxonomy" id="1076179"/>
    <lineage>
        <taxon>unclassified sequences</taxon>
        <taxon>metagenomes</taxon>
        <taxon>ecological metagenomes</taxon>
    </lineage>
</organism>
<dbReference type="SFLD" id="SFLDS00029">
    <property type="entry name" value="Radical_SAM"/>
    <property type="match status" value="1"/>
</dbReference>
<feature type="domain" description="Radical SAM core" evidence="7">
    <location>
        <begin position="17"/>
        <end position="252"/>
    </location>
</feature>
<proteinExistence type="predicted"/>
<evidence type="ECO:0000313" key="8">
    <source>
        <dbReference type="EMBL" id="MPL79732.1"/>
    </source>
</evidence>
<keyword evidence="3" id="KW-0949">S-adenosyl-L-methionine</keyword>
<accession>A0A644ULU2</accession>
<evidence type="ECO:0000256" key="3">
    <source>
        <dbReference type="ARBA" id="ARBA00022691"/>
    </source>
</evidence>
<dbReference type="GO" id="GO:0051539">
    <property type="term" value="F:4 iron, 4 sulfur cluster binding"/>
    <property type="evidence" value="ECO:0007669"/>
    <property type="project" value="UniProtKB-KW"/>
</dbReference>
<dbReference type="AlphaFoldDB" id="A0A644ULU2"/>
<dbReference type="SUPFAM" id="SSF102114">
    <property type="entry name" value="Radical SAM enzymes"/>
    <property type="match status" value="1"/>
</dbReference>
<dbReference type="SFLD" id="SFLDG01083">
    <property type="entry name" value="Uncharacterised_Radical_SAM_Su"/>
    <property type="match status" value="1"/>
</dbReference>
<gene>
    <name evidence="8" type="ORF">SDC9_25616</name>
</gene>